<gene>
    <name evidence="1" type="ORF">Ga0609869_000616</name>
</gene>
<accession>A0ABV3XPL3</accession>
<dbReference type="Gene3D" id="1.10.8.60">
    <property type="match status" value="1"/>
</dbReference>
<keyword evidence="2" id="KW-1185">Reference proteome</keyword>
<proteinExistence type="predicted"/>
<dbReference type="Proteomes" id="UP001560019">
    <property type="component" value="Unassembled WGS sequence"/>
</dbReference>
<dbReference type="Gene3D" id="3.40.50.300">
    <property type="entry name" value="P-loop containing nucleotide triphosphate hydrolases"/>
    <property type="match status" value="1"/>
</dbReference>
<dbReference type="EMBL" id="JBEHHI010000001">
    <property type="protein sequence ID" value="MEX5727263.1"/>
    <property type="molecule type" value="Genomic_DNA"/>
</dbReference>
<protein>
    <submittedName>
        <fullName evidence="1">Chromosomal replication initiation ATPase DnaA</fullName>
    </submittedName>
</protein>
<sequence>MARQLTFDLPVRPARGREAFFVTPANQTALAQVEDWRDWPQGKLVLVGPEGSGKTHLTHVWAAQSGARVVAAGALAGTGLPELAAEGAVAVEDADRAAGDAAAERALFHLHNLLLAEGGALLVTARHAPRDWPLTLPDLKSRMEATATAHLQGPDDALLAALLVKLFADRQLAVDPGLVAYLVDRMDRSFAAAQALVEALDHEALATGRKPGIRLAAEVLDKAQGPAP</sequence>
<organism evidence="1 2">
    <name type="scientific">Rhodovulum iodosum</name>
    <dbReference type="NCBI Taxonomy" id="68291"/>
    <lineage>
        <taxon>Bacteria</taxon>
        <taxon>Pseudomonadati</taxon>
        <taxon>Pseudomonadota</taxon>
        <taxon>Alphaproteobacteria</taxon>
        <taxon>Rhodobacterales</taxon>
        <taxon>Paracoccaceae</taxon>
        <taxon>Rhodovulum</taxon>
    </lineage>
</organism>
<dbReference type="PANTHER" id="PTHR30050">
    <property type="entry name" value="CHROMOSOMAL REPLICATION INITIATOR PROTEIN DNAA"/>
    <property type="match status" value="1"/>
</dbReference>
<name>A0ABV3XPL3_9RHOB</name>
<evidence type="ECO:0000313" key="2">
    <source>
        <dbReference type="Proteomes" id="UP001560019"/>
    </source>
</evidence>
<dbReference type="InterPro" id="IPR027417">
    <property type="entry name" value="P-loop_NTPase"/>
</dbReference>
<dbReference type="RefSeq" id="WP_125407887.1">
    <property type="nucleotide sequence ID" value="NZ_JBEHHI010000001.1"/>
</dbReference>
<dbReference type="SUPFAM" id="SSF52540">
    <property type="entry name" value="P-loop containing nucleoside triphosphate hydrolases"/>
    <property type="match status" value="1"/>
</dbReference>
<comment type="caution">
    <text evidence="1">The sequence shown here is derived from an EMBL/GenBank/DDBJ whole genome shotgun (WGS) entry which is preliminary data.</text>
</comment>
<dbReference type="PANTHER" id="PTHR30050:SF5">
    <property type="entry name" value="DNAA REGULATORY INACTIVATOR HDA"/>
    <property type="match status" value="1"/>
</dbReference>
<reference evidence="1 2" key="1">
    <citation type="submission" date="2024-06" db="EMBL/GenBank/DDBJ databases">
        <title>Genome of Rhodovulum iodosum, a marine photoferrotroph.</title>
        <authorList>
            <person name="Bianchini G."/>
            <person name="Nikeleit V."/>
            <person name="Kappler A."/>
            <person name="Bryce C."/>
            <person name="Sanchez-Baracaldo P."/>
        </authorList>
    </citation>
    <scope>NUCLEOTIDE SEQUENCE [LARGE SCALE GENOMIC DNA]</scope>
    <source>
        <strain evidence="1 2">UT/N1</strain>
    </source>
</reference>
<evidence type="ECO:0000313" key="1">
    <source>
        <dbReference type="EMBL" id="MEX5727263.1"/>
    </source>
</evidence>